<proteinExistence type="predicted"/>
<dbReference type="Gene3D" id="2.170.150.40">
    <property type="entry name" value="Domain of unknown function (DUF427)"/>
    <property type="match status" value="1"/>
</dbReference>
<dbReference type="RefSeq" id="WP_044885975.1">
    <property type="nucleotide sequence ID" value="NZ_JYFN01000025.1"/>
</dbReference>
<keyword evidence="3" id="KW-1185">Reference proteome</keyword>
<feature type="domain" description="DUF427" evidence="1">
    <location>
        <begin position="23"/>
        <end position="115"/>
    </location>
</feature>
<organism evidence="2 3">
    <name type="scientific">Frankia torreyi</name>
    <dbReference type="NCBI Taxonomy" id="1856"/>
    <lineage>
        <taxon>Bacteria</taxon>
        <taxon>Bacillati</taxon>
        <taxon>Actinomycetota</taxon>
        <taxon>Actinomycetes</taxon>
        <taxon>Frankiales</taxon>
        <taxon>Frankiaceae</taxon>
        <taxon>Frankia</taxon>
    </lineage>
</organism>
<gene>
    <name evidence="2" type="ORF">FF36_03376</name>
</gene>
<evidence type="ECO:0000259" key="1">
    <source>
        <dbReference type="Pfam" id="PF04248"/>
    </source>
</evidence>
<dbReference type="AlphaFoldDB" id="A0A0D8BFX2"/>
<dbReference type="InterPro" id="IPR038694">
    <property type="entry name" value="DUF427_sf"/>
</dbReference>
<dbReference type="Pfam" id="PF04248">
    <property type="entry name" value="NTP_transf_9"/>
    <property type="match status" value="1"/>
</dbReference>
<comment type="caution">
    <text evidence="2">The sequence shown here is derived from an EMBL/GenBank/DDBJ whole genome shotgun (WGS) entry which is preliminary data.</text>
</comment>
<reference evidence="3" key="1">
    <citation type="submission" date="2015-02" db="EMBL/GenBank/DDBJ databases">
        <title>Draft Genome of Frankia sp. CpI1-S.</title>
        <authorList>
            <person name="Oshone R.T."/>
            <person name="Ngom M."/>
            <person name="Ghodhbane-Gtari F."/>
            <person name="Gtari M."/>
            <person name="Morris K."/>
            <person name="Thomas K."/>
            <person name="Sen A."/>
            <person name="Tisa L.S."/>
        </authorList>
    </citation>
    <scope>NUCLEOTIDE SEQUENCE [LARGE SCALE GENOMIC DNA]</scope>
    <source>
        <strain evidence="3">CpI1-S</strain>
    </source>
</reference>
<dbReference type="PANTHER" id="PTHR34310">
    <property type="entry name" value="DUF427 DOMAIN PROTEIN (AFU_ORTHOLOGUE AFUA_3G02220)"/>
    <property type="match status" value="1"/>
</dbReference>
<protein>
    <recommendedName>
        <fullName evidence="1">DUF427 domain-containing protein</fullName>
    </recommendedName>
</protein>
<reference evidence="2 3" key="2">
    <citation type="journal article" date="2016" name="Genome Announc.">
        <title>Permanent Draft Genome Sequences for Two Variants of Frankia sp. Strain CpI1, the First Frankia Strain Isolated from Root Nodules of Comptonia peregrina.</title>
        <authorList>
            <person name="Oshone R."/>
            <person name="Hurst S.G.IV."/>
            <person name="Abebe-Akele F."/>
            <person name="Simpson S."/>
            <person name="Morris K."/>
            <person name="Thomas W.K."/>
            <person name="Tisa L.S."/>
        </authorList>
    </citation>
    <scope>NUCLEOTIDE SEQUENCE [LARGE SCALE GENOMIC DNA]</scope>
    <source>
        <strain evidence="3">CpI1-S</strain>
    </source>
</reference>
<dbReference type="InterPro" id="IPR007361">
    <property type="entry name" value="DUF427"/>
</dbReference>
<sequence>MSRTVLLPNADHPITVEPTRGRVVVRIGGRVVADSHDSRTLREASYPPVQYIPIADVDQSVLRRSETTSYCPYKGDASYYSVETSDGTTLGDVIWTYENPYPAVVDIAGRVAFYADRAEITVPDAAA</sequence>
<name>A0A0D8BFX2_9ACTN</name>
<dbReference type="Proteomes" id="UP000032545">
    <property type="component" value="Unassembled WGS sequence"/>
</dbReference>
<accession>A0A0D8BFX2</accession>
<evidence type="ECO:0000313" key="3">
    <source>
        <dbReference type="Proteomes" id="UP000032545"/>
    </source>
</evidence>
<dbReference type="PATRIC" id="fig|1502723.3.peg.2807"/>
<dbReference type="EMBL" id="JYFN01000025">
    <property type="protein sequence ID" value="KJE22307.1"/>
    <property type="molecule type" value="Genomic_DNA"/>
</dbReference>
<dbReference type="PANTHER" id="PTHR34310:SF8">
    <property type="entry name" value="CONSERVED PROTEIN"/>
    <property type="match status" value="1"/>
</dbReference>
<evidence type="ECO:0000313" key="2">
    <source>
        <dbReference type="EMBL" id="KJE22307.1"/>
    </source>
</evidence>
<dbReference type="OrthoDB" id="9815163at2"/>